<evidence type="ECO:0000256" key="2">
    <source>
        <dbReference type="ARBA" id="ARBA00022729"/>
    </source>
</evidence>
<dbReference type="InterPro" id="IPR013766">
    <property type="entry name" value="Thioredoxin_domain"/>
</dbReference>
<dbReference type="PANTHER" id="PTHR13887">
    <property type="entry name" value="GLUTATHIONE S-TRANSFERASE KAPPA"/>
    <property type="match status" value="1"/>
</dbReference>
<evidence type="ECO:0000256" key="3">
    <source>
        <dbReference type="ARBA" id="ARBA00023002"/>
    </source>
</evidence>
<evidence type="ECO:0000256" key="6">
    <source>
        <dbReference type="SAM" id="Phobius"/>
    </source>
</evidence>
<dbReference type="PROSITE" id="PS51352">
    <property type="entry name" value="THIOREDOXIN_2"/>
    <property type="match status" value="1"/>
</dbReference>
<reference evidence="8 9" key="1">
    <citation type="submission" date="2017-09" db="EMBL/GenBank/DDBJ databases">
        <title>Large-scale bioinformatics analysis of Bacillus genomes uncovers conserved roles of natural products in bacterial physiology.</title>
        <authorList>
            <consortium name="Agbiome Team Llc"/>
            <person name="Bleich R.M."/>
            <person name="Grubbs K.J."/>
            <person name="Santa Maria K.C."/>
            <person name="Allen S.E."/>
            <person name="Farag S."/>
            <person name="Shank E.A."/>
            <person name="Bowers A."/>
        </authorList>
    </citation>
    <scope>NUCLEOTIDE SEQUENCE [LARGE SCALE GENOMIC DNA]</scope>
    <source>
        <strain evidence="8 9">AFS085496</strain>
    </source>
</reference>
<dbReference type="EMBL" id="NUVX01000070">
    <property type="protein sequence ID" value="PFJ30991.1"/>
    <property type="molecule type" value="Genomic_DNA"/>
</dbReference>
<keyword evidence="6" id="KW-1133">Transmembrane helix</keyword>
<evidence type="ECO:0000313" key="9">
    <source>
        <dbReference type="Proteomes" id="UP000224003"/>
    </source>
</evidence>
<comment type="caution">
    <text evidence="8">The sequence shown here is derived from an EMBL/GenBank/DDBJ whole genome shotgun (WGS) entry which is preliminary data.</text>
</comment>
<dbReference type="InterPro" id="IPR012336">
    <property type="entry name" value="Thioredoxin-like_fold"/>
</dbReference>
<sequence length="241" mass="27767">MEVYIMKSNKSNVTFMLVVLGIIVAILASLAFLTKHEEKQVASKLPTTKEYENAYKGEVKDFDYENQPVIGEKDAPVKIVEFGDFKCPSCAMWEKTVFPQIYTDYVHTGKVQFYFINWQFLDVDSVLAGVAGEALYHQNPDAFWQFYSKIYENQGPESKKWATEKFLLGFVKDNITGIDYKQFEKDLKERKYMDLVRKDFLIGQKYGVGGTPAIYVNGKQVKDNSYEEIRNAIENAMGEKK</sequence>
<dbReference type="Pfam" id="PF13462">
    <property type="entry name" value="Thioredoxin_4"/>
    <property type="match status" value="1"/>
</dbReference>
<comment type="similarity">
    <text evidence="1">Belongs to the thioredoxin family. DsbA subfamily.</text>
</comment>
<evidence type="ECO:0000313" key="8">
    <source>
        <dbReference type="EMBL" id="PFJ30991.1"/>
    </source>
</evidence>
<protein>
    <submittedName>
        <fullName evidence="8">Disulfide bond formation protein DsbB</fullName>
    </submittedName>
</protein>
<dbReference type="AlphaFoldDB" id="A0A9X6WIV7"/>
<evidence type="ECO:0000259" key="7">
    <source>
        <dbReference type="PROSITE" id="PS51352"/>
    </source>
</evidence>
<dbReference type="Gene3D" id="3.40.30.10">
    <property type="entry name" value="Glutaredoxin"/>
    <property type="match status" value="1"/>
</dbReference>
<dbReference type="PANTHER" id="PTHR13887:SF14">
    <property type="entry name" value="DISULFIDE BOND FORMATION PROTEIN D"/>
    <property type="match status" value="1"/>
</dbReference>
<dbReference type="Proteomes" id="UP000224003">
    <property type="component" value="Unassembled WGS sequence"/>
</dbReference>
<dbReference type="GO" id="GO:0016491">
    <property type="term" value="F:oxidoreductase activity"/>
    <property type="evidence" value="ECO:0007669"/>
    <property type="project" value="UniProtKB-KW"/>
</dbReference>
<proteinExistence type="inferred from homology"/>
<evidence type="ECO:0000256" key="5">
    <source>
        <dbReference type="ARBA" id="ARBA00023284"/>
    </source>
</evidence>
<dbReference type="InterPro" id="IPR036249">
    <property type="entry name" value="Thioredoxin-like_sf"/>
</dbReference>
<name>A0A9X6WIV7_BACTU</name>
<accession>A0A9X6WIV7</accession>
<feature type="domain" description="Thioredoxin" evidence="7">
    <location>
        <begin position="39"/>
        <end position="238"/>
    </location>
</feature>
<dbReference type="SUPFAM" id="SSF52833">
    <property type="entry name" value="Thioredoxin-like"/>
    <property type="match status" value="1"/>
</dbReference>
<keyword evidence="4" id="KW-1015">Disulfide bond</keyword>
<keyword evidence="6" id="KW-0472">Membrane</keyword>
<keyword evidence="2" id="KW-0732">Signal</keyword>
<gene>
    <name evidence="8" type="ORF">COJ15_30110</name>
</gene>
<organism evidence="8 9">
    <name type="scientific">Bacillus thuringiensis</name>
    <dbReference type="NCBI Taxonomy" id="1428"/>
    <lineage>
        <taxon>Bacteria</taxon>
        <taxon>Bacillati</taxon>
        <taxon>Bacillota</taxon>
        <taxon>Bacilli</taxon>
        <taxon>Bacillales</taxon>
        <taxon>Bacillaceae</taxon>
        <taxon>Bacillus</taxon>
        <taxon>Bacillus cereus group</taxon>
    </lineage>
</organism>
<feature type="transmembrane region" description="Helical" evidence="6">
    <location>
        <begin position="12"/>
        <end position="33"/>
    </location>
</feature>
<keyword evidence="3" id="KW-0560">Oxidoreductase</keyword>
<keyword evidence="6" id="KW-0812">Transmembrane</keyword>
<keyword evidence="5" id="KW-0676">Redox-active center</keyword>
<evidence type="ECO:0000256" key="1">
    <source>
        <dbReference type="ARBA" id="ARBA00005791"/>
    </source>
</evidence>
<evidence type="ECO:0000256" key="4">
    <source>
        <dbReference type="ARBA" id="ARBA00023157"/>
    </source>
</evidence>